<dbReference type="InterPro" id="IPR010389">
    <property type="entry name" value="Urate_ox_N"/>
</dbReference>
<keyword evidence="5" id="KW-1133">Transmembrane helix</keyword>
<dbReference type="SUPFAM" id="SSF46626">
    <property type="entry name" value="Cytochrome c"/>
    <property type="match status" value="1"/>
</dbReference>
<protein>
    <submittedName>
        <fullName evidence="7">Cysteine desulfurase</fullName>
    </submittedName>
</protein>
<dbReference type="GO" id="GO:0046872">
    <property type="term" value="F:metal ion binding"/>
    <property type="evidence" value="ECO:0007669"/>
    <property type="project" value="UniProtKB-KW"/>
</dbReference>
<keyword evidence="5" id="KW-0472">Membrane</keyword>
<dbReference type="GO" id="GO:0020037">
    <property type="term" value="F:heme binding"/>
    <property type="evidence" value="ECO:0007669"/>
    <property type="project" value="InterPro"/>
</dbReference>
<evidence type="ECO:0000313" key="7">
    <source>
        <dbReference type="EMBL" id="KZB65731.1"/>
    </source>
</evidence>
<feature type="transmembrane region" description="Helical" evidence="5">
    <location>
        <begin position="281"/>
        <end position="301"/>
    </location>
</feature>
<feature type="transmembrane region" description="Helical" evidence="5">
    <location>
        <begin position="150"/>
        <end position="169"/>
    </location>
</feature>
<keyword evidence="1 4" id="KW-0349">Heme</keyword>
<dbReference type="PROSITE" id="PS51007">
    <property type="entry name" value="CYTC"/>
    <property type="match status" value="1"/>
</dbReference>
<dbReference type="AlphaFoldDB" id="A0A154L6C0"/>
<dbReference type="EMBL" id="LPVY01000008">
    <property type="protein sequence ID" value="KZB65731.1"/>
    <property type="molecule type" value="Genomic_DNA"/>
</dbReference>
<sequence length="398" mass="44201">MDILFQDWINLILRWAHLITGIAWIGSSFYFVWLDLSLRKRPGMDEGVYGEAWMVHGGGFYHVNKWMVAPKSMPPELHWFKYEAYFTWLTGFSLLVTMYYWSAESYLIDPNIMPLGKWDAILIGIASLFAGWVIYDIICKSAIGKSTGKLAVALFILIMAASYLFTHVFSGRGAFIHVGAMIGTIMAANVFRIIIPNQKKVVASLMAGEKPDPALGLQAKQRSTHNNYLTLPVLLMMISNHYSMLFSHDQSWLIVGLILIIGGLVRHFFNTRNAGGRGKAIAWQLPSAAVGMAILAMFASYDPDAAKLADQEIITGDHALAIVQTRCTACHSANPTDEGFDEAPMGVMFDDIAQVKANAQRVLAQSVIGRAMPLGNMTEMTDEERVQLGQWIRAGMPE</sequence>
<evidence type="ECO:0000256" key="5">
    <source>
        <dbReference type="SAM" id="Phobius"/>
    </source>
</evidence>
<evidence type="ECO:0000256" key="1">
    <source>
        <dbReference type="ARBA" id="ARBA00022617"/>
    </source>
</evidence>
<evidence type="ECO:0000256" key="2">
    <source>
        <dbReference type="ARBA" id="ARBA00022723"/>
    </source>
</evidence>
<organism evidence="7 8">
    <name type="scientific">Thalassospira lucentensis</name>
    <dbReference type="NCBI Taxonomy" id="168935"/>
    <lineage>
        <taxon>Bacteria</taxon>
        <taxon>Pseudomonadati</taxon>
        <taxon>Pseudomonadota</taxon>
        <taxon>Alphaproteobacteria</taxon>
        <taxon>Rhodospirillales</taxon>
        <taxon>Thalassospiraceae</taxon>
        <taxon>Thalassospira</taxon>
    </lineage>
</organism>
<dbReference type="InterPro" id="IPR036909">
    <property type="entry name" value="Cyt_c-like_dom_sf"/>
</dbReference>
<feature type="transmembrane region" description="Helical" evidence="5">
    <location>
        <begin position="12"/>
        <end position="34"/>
    </location>
</feature>
<feature type="transmembrane region" description="Helical" evidence="5">
    <location>
        <begin position="175"/>
        <end position="195"/>
    </location>
</feature>
<gene>
    <name evidence="7" type="ORF">AUP42_17330</name>
</gene>
<dbReference type="Proteomes" id="UP000076335">
    <property type="component" value="Unassembled WGS sequence"/>
</dbReference>
<feature type="transmembrane region" description="Helical" evidence="5">
    <location>
        <begin position="82"/>
        <end position="101"/>
    </location>
</feature>
<reference evidence="7 8" key="1">
    <citation type="submission" date="2015-12" db="EMBL/GenBank/DDBJ databases">
        <title>Genome sequence of Thalassospira lucentensis MCCC 1A02072.</title>
        <authorList>
            <person name="Lu L."/>
            <person name="Lai Q."/>
            <person name="Shao Z."/>
            <person name="Qian P."/>
        </authorList>
    </citation>
    <scope>NUCLEOTIDE SEQUENCE [LARGE SCALE GENOMIC DNA]</scope>
    <source>
        <strain evidence="7 8">MCCC 1A02072</strain>
    </source>
</reference>
<accession>A0A154L6C0</accession>
<feature type="domain" description="Cytochrome c" evidence="6">
    <location>
        <begin position="311"/>
        <end position="396"/>
    </location>
</feature>
<keyword evidence="5" id="KW-0812">Transmembrane</keyword>
<dbReference type="GO" id="GO:0009055">
    <property type="term" value="F:electron transfer activity"/>
    <property type="evidence" value="ECO:0007669"/>
    <property type="project" value="InterPro"/>
</dbReference>
<feature type="transmembrane region" description="Helical" evidence="5">
    <location>
        <begin position="121"/>
        <end position="138"/>
    </location>
</feature>
<dbReference type="RefSeq" id="WP_062951164.1">
    <property type="nucleotide sequence ID" value="NZ_LPVY01000008.1"/>
</dbReference>
<evidence type="ECO:0000256" key="4">
    <source>
        <dbReference type="PROSITE-ProRule" id="PRU00433"/>
    </source>
</evidence>
<dbReference type="Pfam" id="PF06181">
    <property type="entry name" value="Urate_ox_N"/>
    <property type="match status" value="1"/>
</dbReference>
<keyword evidence="3 4" id="KW-0408">Iron</keyword>
<feature type="transmembrane region" description="Helical" evidence="5">
    <location>
        <begin position="228"/>
        <end position="245"/>
    </location>
</feature>
<keyword evidence="2 4" id="KW-0479">Metal-binding</keyword>
<name>A0A154L6C0_9PROT</name>
<comment type="caution">
    <text evidence="7">The sequence shown here is derived from an EMBL/GenBank/DDBJ whole genome shotgun (WGS) entry which is preliminary data.</text>
</comment>
<dbReference type="OrthoDB" id="9787495at2"/>
<proteinExistence type="predicted"/>
<dbReference type="InterPro" id="IPR009056">
    <property type="entry name" value="Cyt_c-like_dom"/>
</dbReference>
<evidence type="ECO:0000256" key="3">
    <source>
        <dbReference type="ARBA" id="ARBA00023004"/>
    </source>
</evidence>
<feature type="transmembrane region" description="Helical" evidence="5">
    <location>
        <begin position="251"/>
        <end position="269"/>
    </location>
</feature>
<evidence type="ECO:0000259" key="6">
    <source>
        <dbReference type="PROSITE" id="PS51007"/>
    </source>
</evidence>
<evidence type="ECO:0000313" key="8">
    <source>
        <dbReference type="Proteomes" id="UP000076335"/>
    </source>
</evidence>